<dbReference type="EMBL" id="BFAD01000005">
    <property type="protein sequence ID" value="GBE83090.1"/>
    <property type="molecule type" value="Genomic_DNA"/>
</dbReference>
<dbReference type="GeneID" id="38780007"/>
<protein>
    <recommendedName>
        <fullName evidence="3">F-box domain-containing protein</fullName>
    </recommendedName>
</protein>
<sequence>MEPSPPALPIEIFDNVLDHLWDDPHVLAACSLASRMLLSTSRFHLFNTISLDDPAMHDLFYRLLKASPAVSSYVRHLSVDQRAVRRKGSPRRADLELILPKPPSALDRVHHLTLKNFSALELSMQSKLDIQASFPGVRTLSFMDCKFDAPLFVDVLHAFPKLSELHLHLVQVGDRRTLFNFSDPDVCVWLDNIPFTTMIPSSETLIQIDALSTSLTSPIVGNLLSKSPFKLSPRRLEITCFPSQTRCVRALLHTSGLSLEHATFSASSRNFLAKDTMPSDFLDFSCNKELVSLHMNGVLIDTWFTPQSQWAHSALSSIGASHESLREIQIDCMLLDCAQLPLLRWNRFDDQFARLAREHPGVKFTLRIRSSYAYHEQGVKFHVWARQVVDAVGDSFPILLAEKSCLLVACYQARSPAEEVVGSFPQIL</sequence>
<proteinExistence type="predicted"/>
<accession>A0A401GLQ3</accession>
<dbReference type="AlphaFoldDB" id="A0A401GLQ3"/>
<gene>
    <name evidence="1" type="ORF">SCP_0501360</name>
</gene>
<evidence type="ECO:0000313" key="1">
    <source>
        <dbReference type="EMBL" id="GBE83090.1"/>
    </source>
</evidence>
<dbReference type="RefSeq" id="XP_027614003.1">
    <property type="nucleotide sequence ID" value="XM_027758202.1"/>
</dbReference>
<evidence type="ECO:0000313" key="2">
    <source>
        <dbReference type="Proteomes" id="UP000287166"/>
    </source>
</evidence>
<dbReference type="InParanoid" id="A0A401GLQ3"/>
<dbReference type="Proteomes" id="UP000287166">
    <property type="component" value="Unassembled WGS sequence"/>
</dbReference>
<keyword evidence="2" id="KW-1185">Reference proteome</keyword>
<comment type="caution">
    <text evidence="1">The sequence shown here is derived from an EMBL/GenBank/DDBJ whole genome shotgun (WGS) entry which is preliminary data.</text>
</comment>
<organism evidence="1 2">
    <name type="scientific">Sparassis crispa</name>
    <dbReference type="NCBI Taxonomy" id="139825"/>
    <lineage>
        <taxon>Eukaryota</taxon>
        <taxon>Fungi</taxon>
        <taxon>Dikarya</taxon>
        <taxon>Basidiomycota</taxon>
        <taxon>Agaricomycotina</taxon>
        <taxon>Agaricomycetes</taxon>
        <taxon>Polyporales</taxon>
        <taxon>Sparassidaceae</taxon>
        <taxon>Sparassis</taxon>
    </lineage>
</organism>
<dbReference type="OrthoDB" id="2802122at2759"/>
<reference evidence="1 2" key="1">
    <citation type="journal article" date="2018" name="Sci. Rep.">
        <title>Genome sequence of the cauliflower mushroom Sparassis crispa (Hanabiratake) and its association with beneficial usage.</title>
        <authorList>
            <person name="Kiyama R."/>
            <person name="Furutani Y."/>
            <person name="Kawaguchi K."/>
            <person name="Nakanishi T."/>
        </authorList>
    </citation>
    <scope>NUCLEOTIDE SEQUENCE [LARGE SCALE GENOMIC DNA]</scope>
</reference>
<name>A0A401GLQ3_9APHY</name>
<dbReference type="STRING" id="139825.A0A401GLQ3"/>
<evidence type="ECO:0008006" key="3">
    <source>
        <dbReference type="Google" id="ProtNLM"/>
    </source>
</evidence>